<evidence type="ECO:0000313" key="2">
    <source>
        <dbReference type="EMBL" id="TDR57251.1"/>
    </source>
</evidence>
<evidence type="ECO:0000313" key="3">
    <source>
        <dbReference type="Proteomes" id="UP000295212"/>
    </source>
</evidence>
<dbReference type="InterPro" id="IPR036812">
    <property type="entry name" value="NAD(P)_OxRdtase_dom_sf"/>
</dbReference>
<protein>
    <submittedName>
        <fullName evidence="2">Spore coat polysaccharide biosynthesis protein SpsF (Cytidylyltransferase family)</fullName>
    </submittedName>
</protein>
<dbReference type="GO" id="GO:0016779">
    <property type="term" value="F:nucleotidyltransferase activity"/>
    <property type="evidence" value="ECO:0007669"/>
    <property type="project" value="UniProtKB-KW"/>
</dbReference>
<feature type="domain" description="NADP-dependent oxidoreductase" evidence="1">
    <location>
        <begin position="236"/>
        <end position="521"/>
    </location>
</feature>
<dbReference type="InterPro" id="IPR023210">
    <property type="entry name" value="NADP_OxRdtase_dom"/>
</dbReference>
<organism evidence="2 3">
    <name type="scientific">Halomonas ventosae</name>
    <dbReference type="NCBI Taxonomy" id="229007"/>
    <lineage>
        <taxon>Bacteria</taxon>
        <taxon>Pseudomonadati</taxon>
        <taxon>Pseudomonadota</taxon>
        <taxon>Gammaproteobacteria</taxon>
        <taxon>Oceanospirillales</taxon>
        <taxon>Halomonadaceae</taxon>
        <taxon>Halomonas</taxon>
    </lineage>
</organism>
<comment type="caution">
    <text evidence="2">The sequence shown here is derived from an EMBL/GenBank/DDBJ whole genome shotgun (WGS) entry which is preliminary data.</text>
</comment>
<gene>
    <name evidence="2" type="ORF">DFP85_10166</name>
</gene>
<dbReference type="PANTHER" id="PTHR43312:SF1">
    <property type="entry name" value="NADP-DEPENDENT OXIDOREDUCTASE DOMAIN-CONTAINING PROTEIN"/>
    <property type="match status" value="1"/>
</dbReference>
<dbReference type="Pfam" id="PF00248">
    <property type="entry name" value="Aldo_ket_red"/>
    <property type="match status" value="1"/>
</dbReference>
<dbReference type="SUPFAM" id="SSF53448">
    <property type="entry name" value="Nucleotide-diphospho-sugar transferases"/>
    <property type="match status" value="1"/>
</dbReference>
<dbReference type="PANTHER" id="PTHR43312">
    <property type="entry name" value="D-THREO-ALDOSE 1-DEHYDROGENASE"/>
    <property type="match status" value="1"/>
</dbReference>
<dbReference type="RefSeq" id="WP_133633828.1">
    <property type="nucleotide sequence ID" value="NZ_SNZJ01000001.1"/>
</dbReference>
<accession>A0A4R6ZWE0</accession>
<dbReference type="OrthoDB" id="9773828at2"/>
<proteinExistence type="predicted"/>
<dbReference type="Pfam" id="PF02348">
    <property type="entry name" value="CTP_transf_3"/>
    <property type="match status" value="1"/>
</dbReference>
<dbReference type="EMBL" id="SNZJ01000001">
    <property type="protein sequence ID" value="TDR57251.1"/>
    <property type="molecule type" value="Genomic_DNA"/>
</dbReference>
<keyword evidence="2" id="KW-0548">Nucleotidyltransferase</keyword>
<dbReference type="Gene3D" id="3.90.550.10">
    <property type="entry name" value="Spore Coat Polysaccharide Biosynthesis Protein SpsA, Chain A"/>
    <property type="match status" value="1"/>
</dbReference>
<dbReference type="CDD" id="cd19097">
    <property type="entry name" value="AKR_unchar"/>
    <property type="match status" value="1"/>
</dbReference>
<sequence>MKAILLLQARTNSSRLPGKVLLPVAGMPLVVLAALRAGNSGHRVVVLTSGESSDDALCGLLDEWDADYFRGDLENTLKRFVDALESEPDDKIVVRLTGDNVFPDGVFIDRMIEYFEHRDVAYLCCSGSESGLPYGVSAEVTRVKYLREAHHETTSKFDREHVTPWIVSKYGQKNFDYYRYFNMAQYRCTVDTLDDYLLVNKLFYNKNNAVYISLEELLYKLKRVSLDVVSQTPAHRMVLGTAQFGLEYGIANSLGRPKQDVVNNLVHAAIANGVKYLDTARAYGESERVVGKALAGGWSSRVDTITKLSPFSDCPEDAGPDVVRAYAERSVLQSCHALGVKKLDVLMLHRADHLTAWNSAVWDAVVQLKQQAFIGQLGVSLQTPEEALQALDFEDISFIQLPFNILDYRWDGVIKKISAVRQSRSLIVHARSSLLQGLLSSESEKLWKRAKCSNFSEVTGWLSEKAKHYTNGNVVELCFRYSLSQDWIDGVVVGVDSRNQLLENIIMAGEKRWSGDQLKRIVSDRPRVTKETLNPATWKHEDE</sequence>
<name>A0A4R6ZWE0_9GAMM</name>
<dbReference type="Gene3D" id="3.20.20.100">
    <property type="entry name" value="NADP-dependent oxidoreductase domain"/>
    <property type="match status" value="1"/>
</dbReference>
<dbReference type="InterPro" id="IPR029044">
    <property type="entry name" value="Nucleotide-diphossugar_trans"/>
</dbReference>
<dbReference type="InterPro" id="IPR003329">
    <property type="entry name" value="Cytidylyl_trans"/>
</dbReference>
<evidence type="ECO:0000259" key="1">
    <source>
        <dbReference type="Pfam" id="PF00248"/>
    </source>
</evidence>
<dbReference type="SUPFAM" id="SSF51430">
    <property type="entry name" value="NAD(P)-linked oxidoreductase"/>
    <property type="match status" value="1"/>
</dbReference>
<reference evidence="2 3" key="1">
    <citation type="submission" date="2019-03" db="EMBL/GenBank/DDBJ databases">
        <title>Genomic Encyclopedia of Type Strains, Phase III (KMG-III): the genomes of soil and plant-associated and newly described type strains.</title>
        <authorList>
            <person name="Whitman W."/>
        </authorList>
    </citation>
    <scope>NUCLEOTIDE SEQUENCE [LARGE SCALE GENOMIC DNA]</scope>
    <source>
        <strain evidence="2 3">CECT 5797</strain>
    </source>
</reference>
<dbReference type="InterPro" id="IPR053135">
    <property type="entry name" value="AKR2_Oxidoreductase"/>
</dbReference>
<dbReference type="AlphaFoldDB" id="A0A4R6ZWE0"/>
<dbReference type="Proteomes" id="UP000295212">
    <property type="component" value="Unassembled WGS sequence"/>
</dbReference>
<keyword evidence="2" id="KW-0808">Transferase</keyword>